<organism evidence="2 3">
    <name type="scientific">Taxus chinensis</name>
    <name type="common">Chinese yew</name>
    <name type="synonym">Taxus wallichiana var. chinensis</name>
    <dbReference type="NCBI Taxonomy" id="29808"/>
    <lineage>
        <taxon>Eukaryota</taxon>
        <taxon>Viridiplantae</taxon>
        <taxon>Streptophyta</taxon>
        <taxon>Embryophyta</taxon>
        <taxon>Tracheophyta</taxon>
        <taxon>Spermatophyta</taxon>
        <taxon>Pinopsida</taxon>
        <taxon>Pinidae</taxon>
        <taxon>Conifers II</taxon>
        <taxon>Cupressales</taxon>
        <taxon>Taxaceae</taxon>
        <taxon>Taxus</taxon>
    </lineage>
</organism>
<name>A0AA38CBR9_TAXCH</name>
<dbReference type="AlphaFoldDB" id="A0AA38CBR9"/>
<feature type="compositionally biased region" description="Basic and acidic residues" evidence="1">
    <location>
        <begin position="15"/>
        <end position="28"/>
    </location>
</feature>
<feature type="region of interest" description="Disordered" evidence="1">
    <location>
        <begin position="1"/>
        <end position="36"/>
    </location>
</feature>
<evidence type="ECO:0000313" key="3">
    <source>
        <dbReference type="Proteomes" id="UP000824469"/>
    </source>
</evidence>
<feature type="region of interest" description="Disordered" evidence="1">
    <location>
        <begin position="56"/>
        <end position="104"/>
    </location>
</feature>
<gene>
    <name evidence="2" type="ORF">KI387_029059</name>
</gene>
<evidence type="ECO:0000256" key="1">
    <source>
        <dbReference type="SAM" id="MobiDB-lite"/>
    </source>
</evidence>
<comment type="caution">
    <text evidence="2">The sequence shown here is derived from an EMBL/GenBank/DDBJ whole genome shotgun (WGS) entry which is preliminary data.</text>
</comment>
<sequence length="129" mass="14286">MAEGERSVGGNERVTNNRDDNGKGRERSMSPGTRFGRKMDALMDMVSLMMGTVGQDTIPQNNLEHRGEHSASNQHDGYAARTVSNNTYISSRPFKPPFLAPVNTQPNPEENFPVGFNLVDFLLQFGLLT</sequence>
<evidence type="ECO:0000313" key="2">
    <source>
        <dbReference type="EMBL" id="KAH9297377.1"/>
    </source>
</evidence>
<reference evidence="2 3" key="1">
    <citation type="journal article" date="2021" name="Nat. Plants">
        <title>The Taxus genome provides insights into paclitaxel biosynthesis.</title>
        <authorList>
            <person name="Xiong X."/>
            <person name="Gou J."/>
            <person name="Liao Q."/>
            <person name="Li Y."/>
            <person name="Zhou Q."/>
            <person name="Bi G."/>
            <person name="Li C."/>
            <person name="Du R."/>
            <person name="Wang X."/>
            <person name="Sun T."/>
            <person name="Guo L."/>
            <person name="Liang H."/>
            <person name="Lu P."/>
            <person name="Wu Y."/>
            <person name="Zhang Z."/>
            <person name="Ro D.K."/>
            <person name="Shang Y."/>
            <person name="Huang S."/>
            <person name="Yan J."/>
        </authorList>
    </citation>
    <scope>NUCLEOTIDE SEQUENCE [LARGE SCALE GENOMIC DNA]</scope>
    <source>
        <strain evidence="2">Ta-2019</strain>
    </source>
</reference>
<feature type="non-terminal residue" evidence="2">
    <location>
        <position position="1"/>
    </location>
</feature>
<dbReference type="Proteomes" id="UP000824469">
    <property type="component" value="Unassembled WGS sequence"/>
</dbReference>
<keyword evidence="3" id="KW-1185">Reference proteome</keyword>
<protein>
    <submittedName>
        <fullName evidence="2">Uncharacterized protein</fullName>
    </submittedName>
</protein>
<dbReference type="EMBL" id="JAHRHJ020000010">
    <property type="protein sequence ID" value="KAH9297377.1"/>
    <property type="molecule type" value="Genomic_DNA"/>
</dbReference>
<proteinExistence type="predicted"/>
<accession>A0AA38CBR9</accession>